<dbReference type="Pfam" id="PF01168">
    <property type="entry name" value="Ala_racemase_N"/>
    <property type="match status" value="1"/>
</dbReference>
<dbReference type="RefSeq" id="WP_131748513.1">
    <property type="nucleotide sequence ID" value="NZ_CAACYI010000001.1"/>
</dbReference>
<name>A0A8H2M508_9FIRM</name>
<keyword evidence="3" id="KW-0413">Isomerase</keyword>
<dbReference type="GO" id="GO:0030170">
    <property type="term" value="F:pyridoxal phosphate binding"/>
    <property type="evidence" value="ECO:0007669"/>
    <property type="project" value="TreeGrafter"/>
</dbReference>
<evidence type="ECO:0000256" key="2">
    <source>
        <dbReference type="ARBA" id="ARBA00022898"/>
    </source>
</evidence>
<protein>
    <submittedName>
        <fullName evidence="5">Alanine racemase, N-terminal domain</fullName>
    </submittedName>
</protein>
<dbReference type="GO" id="GO:0005829">
    <property type="term" value="C:cytosol"/>
    <property type="evidence" value="ECO:0007669"/>
    <property type="project" value="TreeGrafter"/>
</dbReference>
<accession>A0A8H2M508</accession>
<dbReference type="InterPro" id="IPR000821">
    <property type="entry name" value="Ala_racemase"/>
</dbReference>
<reference evidence="5 6" key="1">
    <citation type="submission" date="2019-02" db="EMBL/GenBank/DDBJ databases">
        <authorList>
            <consortium name="Pathogen Informatics"/>
        </authorList>
    </citation>
    <scope>NUCLEOTIDE SEQUENCE [LARGE SCALE GENOMIC DNA]</scope>
    <source>
        <strain evidence="5 6">3012STDY7089603</strain>
    </source>
</reference>
<dbReference type="SUPFAM" id="SSF51419">
    <property type="entry name" value="PLP-binding barrel"/>
    <property type="match status" value="1"/>
</dbReference>
<dbReference type="GO" id="GO:0008784">
    <property type="term" value="F:alanine racemase activity"/>
    <property type="evidence" value="ECO:0007669"/>
    <property type="project" value="TreeGrafter"/>
</dbReference>
<gene>
    <name evidence="5" type="ORF">NCTC13150_00557</name>
</gene>
<evidence type="ECO:0000313" key="6">
    <source>
        <dbReference type="Proteomes" id="UP000377798"/>
    </source>
</evidence>
<proteinExistence type="predicted"/>
<dbReference type="EMBL" id="CAACYI010000001">
    <property type="protein sequence ID" value="VFB16043.1"/>
    <property type="molecule type" value="Genomic_DNA"/>
</dbReference>
<dbReference type="InterPro" id="IPR029066">
    <property type="entry name" value="PLP-binding_barrel"/>
</dbReference>
<dbReference type="Gene3D" id="3.20.20.10">
    <property type="entry name" value="Alanine racemase"/>
    <property type="match status" value="1"/>
</dbReference>
<evidence type="ECO:0000313" key="5">
    <source>
        <dbReference type="EMBL" id="VFB16043.1"/>
    </source>
</evidence>
<sequence>MTYPKLLVKRDIVLKNVKALKKLTSENGVGVLYGVTKVFCADPELAQIYVEGGVDGLADSRIQNLKKLQNFDIDKILLRLPQHSEVDQVVRYADISLNSEISTLRKLNEAAGKAGCRHKVILMVDLGDLREGFFQEEDFYQAVEEVLKMDHLILEGIGTNLTCYGAVIPKPHILKRLDDYKQGVKDRFGYDLKIVSGGNSSSVYLLGKEKLPSINNLRLGETLIRGTESSYGQQLPGTNSKGWVLQAQIIEIKEKPSVPVEETGLDAFGHEPVFVDRGVRKRALIALGKQDIVNESLNPVDKDIIVLGGSSDHTILDISDCQKDYQVGDIVDFTLDYVGVLMTCTSEYVDVEII</sequence>
<comment type="cofactor">
    <cofactor evidence="1">
        <name>pyridoxal 5'-phosphate</name>
        <dbReference type="ChEBI" id="CHEBI:597326"/>
    </cofactor>
</comment>
<dbReference type="InterPro" id="IPR001608">
    <property type="entry name" value="Ala_racemase_N"/>
</dbReference>
<feature type="domain" description="Alanine racemase N-terminal" evidence="4">
    <location>
        <begin position="13"/>
        <end position="223"/>
    </location>
</feature>
<keyword evidence="6" id="KW-1185">Reference proteome</keyword>
<evidence type="ECO:0000256" key="1">
    <source>
        <dbReference type="ARBA" id="ARBA00001933"/>
    </source>
</evidence>
<comment type="caution">
    <text evidence="5">The sequence shown here is derived from an EMBL/GenBank/DDBJ whole genome shotgun (WGS) entry which is preliminary data.</text>
</comment>
<dbReference type="PANTHER" id="PTHR30511:SF3">
    <property type="entry name" value="LYSINE RACEMASE"/>
    <property type="match status" value="1"/>
</dbReference>
<dbReference type="CDD" id="cd06815">
    <property type="entry name" value="PLPDE_III_AR_like_1"/>
    <property type="match status" value="1"/>
</dbReference>
<evidence type="ECO:0000259" key="4">
    <source>
        <dbReference type="Pfam" id="PF01168"/>
    </source>
</evidence>
<dbReference type="Proteomes" id="UP000377798">
    <property type="component" value="Unassembled WGS sequence"/>
</dbReference>
<dbReference type="PANTHER" id="PTHR30511">
    <property type="entry name" value="ALANINE RACEMASE"/>
    <property type="match status" value="1"/>
</dbReference>
<evidence type="ECO:0000256" key="3">
    <source>
        <dbReference type="ARBA" id="ARBA00023235"/>
    </source>
</evidence>
<organism evidence="5 6">
    <name type="scientific">Urinicoccus massiliensis</name>
    <dbReference type="NCBI Taxonomy" id="1723382"/>
    <lineage>
        <taxon>Bacteria</taxon>
        <taxon>Bacillati</taxon>
        <taxon>Bacillota</taxon>
        <taxon>Tissierellia</taxon>
        <taxon>Tissierellales</taxon>
        <taxon>Peptoniphilaceae</taxon>
        <taxon>Urinicoccus</taxon>
    </lineage>
</organism>
<keyword evidence="2" id="KW-0663">Pyridoxal phosphate</keyword>
<dbReference type="AlphaFoldDB" id="A0A8H2M508"/>